<evidence type="ECO:0000313" key="2">
    <source>
        <dbReference type="EMBL" id="MFD1932732.1"/>
    </source>
</evidence>
<dbReference type="RefSeq" id="WP_379572786.1">
    <property type="nucleotide sequence ID" value="NZ_JBHUFV010000022.1"/>
</dbReference>
<dbReference type="InterPro" id="IPR004675">
    <property type="entry name" value="AhpD_core"/>
</dbReference>
<gene>
    <name evidence="2" type="ORF">ACFSKW_14735</name>
</gene>
<evidence type="ECO:0000259" key="1">
    <source>
        <dbReference type="Pfam" id="PF02627"/>
    </source>
</evidence>
<dbReference type="InterPro" id="IPR029032">
    <property type="entry name" value="AhpD-like"/>
</dbReference>
<dbReference type="PANTHER" id="PTHR34846:SF7">
    <property type="entry name" value="BLL7811 PROTEIN"/>
    <property type="match status" value="1"/>
</dbReference>
<dbReference type="Pfam" id="PF02627">
    <property type="entry name" value="CMD"/>
    <property type="match status" value="1"/>
</dbReference>
<dbReference type="InterPro" id="IPR003779">
    <property type="entry name" value="CMD-like"/>
</dbReference>
<reference evidence="3" key="1">
    <citation type="journal article" date="2019" name="Int. J. Syst. Evol. Microbiol.">
        <title>The Global Catalogue of Microorganisms (GCM) 10K type strain sequencing project: providing services to taxonomists for standard genome sequencing and annotation.</title>
        <authorList>
            <consortium name="The Broad Institute Genomics Platform"/>
            <consortium name="The Broad Institute Genome Sequencing Center for Infectious Disease"/>
            <person name="Wu L."/>
            <person name="Ma J."/>
        </authorList>
    </citation>
    <scope>NUCLEOTIDE SEQUENCE [LARGE SCALE GENOMIC DNA]</scope>
    <source>
        <strain evidence="3">ICMP 6774ER</strain>
    </source>
</reference>
<dbReference type="NCBIfam" id="TIGR00778">
    <property type="entry name" value="ahpD_dom"/>
    <property type="match status" value="1"/>
</dbReference>
<dbReference type="SUPFAM" id="SSF69118">
    <property type="entry name" value="AhpD-like"/>
    <property type="match status" value="1"/>
</dbReference>
<keyword evidence="3" id="KW-1185">Reference proteome</keyword>
<evidence type="ECO:0000313" key="3">
    <source>
        <dbReference type="Proteomes" id="UP001597368"/>
    </source>
</evidence>
<dbReference type="PANTHER" id="PTHR34846">
    <property type="entry name" value="4-CARBOXYMUCONOLACTONE DECARBOXYLASE FAMILY PROTEIN (AFU_ORTHOLOGUE AFUA_6G11590)"/>
    <property type="match status" value="1"/>
</dbReference>
<accession>A0ABW4ST16</accession>
<feature type="domain" description="Carboxymuconolactone decarboxylase-like" evidence="1">
    <location>
        <begin position="12"/>
        <end position="93"/>
    </location>
</feature>
<protein>
    <submittedName>
        <fullName evidence="2">Carboxymuconolactone decarboxylase family protein</fullName>
    </submittedName>
</protein>
<name>A0ABW4ST16_9ACTN</name>
<proteinExistence type="predicted"/>
<dbReference type="Proteomes" id="UP001597368">
    <property type="component" value="Unassembled WGS sequence"/>
</dbReference>
<comment type="caution">
    <text evidence="2">The sequence shown here is derived from an EMBL/GenBank/DDBJ whole genome shotgun (WGS) entry which is preliminary data.</text>
</comment>
<dbReference type="EMBL" id="JBHUFV010000022">
    <property type="protein sequence ID" value="MFD1932732.1"/>
    <property type="molecule type" value="Genomic_DNA"/>
</dbReference>
<organism evidence="2 3">
    <name type="scientific">Nonomuraea mangrovi</name>
    <dbReference type="NCBI Taxonomy" id="2316207"/>
    <lineage>
        <taxon>Bacteria</taxon>
        <taxon>Bacillati</taxon>
        <taxon>Actinomycetota</taxon>
        <taxon>Actinomycetes</taxon>
        <taxon>Streptosporangiales</taxon>
        <taxon>Streptosporangiaceae</taxon>
        <taxon>Nonomuraea</taxon>
    </lineage>
</organism>
<dbReference type="Gene3D" id="1.20.1290.10">
    <property type="entry name" value="AhpD-like"/>
    <property type="match status" value="1"/>
</dbReference>
<sequence length="148" mass="16011">MTQRMDLGKLAPEAYRAMAGLEKYIAASGLPKPLLELVRLRASQINGCAYCVDMHSRDAKEGGESDARINAVAVWQEAPCFTEAERAALALTEAGTRLSTGSVSDEVWARAAKVFSEADLAALVVQITTINAWNRIGVITHMTPESFK</sequence>